<dbReference type="EC" id="3.5.1.88" evidence="6"/>
<reference evidence="8 9" key="1">
    <citation type="submission" date="2019-07" db="EMBL/GenBank/DDBJ databases">
        <title>Tepidimonas alkaliphilus YIM 72238 draft genome.</title>
        <authorList>
            <person name="Da Costa M.S."/>
            <person name="Froufe H.J.C."/>
            <person name="Egas C."/>
            <person name="Albuquerque L."/>
        </authorList>
    </citation>
    <scope>NUCLEOTIDE SEQUENCE [LARGE SCALE GENOMIC DNA]</scope>
    <source>
        <strain evidence="8 9">YIM 72238</strain>
    </source>
</reference>
<evidence type="ECO:0000256" key="1">
    <source>
        <dbReference type="ARBA" id="ARBA00010759"/>
    </source>
</evidence>
<dbReference type="PANTHER" id="PTHR10458">
    <property type="entry name" value="PEPTIDE DEFORMYLASE"/>
    <property type="match status" value="1"/>
</dbReference>
<keyword evidence="5 6" id="KW-0408">Iron</keyword>
<keyword evidence="2 6" id="KW-0479">Metal-binding</keyword>
<feature type="compositionally biased region" description="Low complexity" evidence="7">
    <location>
        <begin position="181"/>
        <end position="198"/>
    </location>
</feature>
<evidence type="ECO:0000313" key="9">
    <source>
        <dbReference type="Proteomes" id="UP000315736"/>
    </source>
</evidence>
<comment type="similarity">
    <text evidence="1 6">Belongs to the polypeptide deformylase family.</text>
</comment>
<dbReference type="Gene3D" id="3.90.45.10">
    <property type="entry name" value="Peptide deformylase"/>
    <property type="match status" value="1"/>
</dbReference>
<keyword evidence="9" id="KW-1185">Reference proteome</keyword>
<dbReference type="HAMAP" id="MF_00163">
    <property type="entry name" value="Pep_deformylase"/>
    <property type="match status" value="1"/>
</dbReference>
<gene>
    <name evidence="8" type="primary">def1</name>
    <name evidence="6" type="synonym">def</name>
    <name evidence="8" type="ORF">Talka_02160</name>
</gene>
<dbReference type="GO" id="GO:0006412">
    <property type="term" value="P:translation"/>
    <property type="evidence" value="ECO:0007669"/>
    <property type="project" value="UniProtKB-UniRule"/>
</dbReference>
<comment type="caution">
    <text evidence="8">The sequence shown here is derived from an EMBL/GenBank/DDBJ whole genome shotgun (WGS) entry which is preliminary data.</text>
</comment>
<sequence length="198" mass="22307">MMPLDSNLEPYPILRYPDPRLRTVARPVAQVDERVRKIVRRMFATMYAANGIGLAATQVDIHERIVVIDVSDTRDQPLVLINPEIEWASEEKRKGEEGCLSVPGIYDGVERSVAVRVRALDEHGASRVIEAEGLLAVCIQHEMDHLMGKVFVEYLSPLKRERIRAKLLKAQREAQREVHRPAAPATRSRRAAPAETSA</sequence>
<dbReference type="AlphaFoldDB" id="A0A554W4B1"/>
<dbReference type="PANTHER" id="PTHR10458:SF22">
    <property type="entry name" value="PEPTIDE DEFORMYLASE"/>
    <property type="match status" value="1"/>
</dbReference>
<keyword evidence="3 6" id="KW-0378">Hydrolase</keyword>
<evidence type="ECO:0000313" key="8">
    <source>
        <dbReference type="EMBL" id="TSE18414.1"/>
    </source>
</evidence>
<accession>A0A554W4B1</accession>
<dbReference type="InterPro" id="IPR023635">
    <property type="entry name" value="Peptide_deformylase"/>
</dbReference>
<dbReference type="FunFam" id="3.90.45.10:FF:000001">
    <property type="entry name" value="Peptide deformylase"/>
    <property type="match status" value="1"/>
</dbReference>
<comment type="function">
    <text evidence="6">Removes the formyl group from the N-terminal Met of newly synthesized proteins. Requires at least a dipeptide for an efficient rate of reaction. N-terminal L-methionine is a prerequisite for activity but the enzyme has broad specificity at other positions.</text>
</comment>
<feature type="active site" evidence="6">
    <location>
        <position position="142"/>
    </location>
</feature>
<dbReference type="EMBL" id="VJNB01000014">
    <property type="protein sequence ID" value="TSE18414.1"/>
    <property type="molecule type" value="Genomic_DNA"/>
</dbReference>
<dbReference type="PRINTS" id="PR01576">
    <property type="entry name" value="PDEFORMYLASE"/>
</dbReference>
<dbReference type="GO" id="GO:0046872">
    <property type="term" value="F:metal ion binding"/>
    <property type="evidence" value="ECO:0007669"/>
    <property type="project" value="UniProtKB-KW"/>
</dbReference>
<comment type="cofactor">
    <cofactor evidence="6">
        <name>Fe(2+)</name>
        <dbReference type="ChEBI" id="CHEBI:29033"/>
    </cofactor>
    <text evidence="6">Binds 1 Fe(2+) ion.</text>
</comment>
<comment type="catalytic activity">
    <reaction evidence="6">
        <text>N-terminal N-formyl-L-methionyl-[peptide] + H2O = N-terminal L-methionyl-[peptide] + formate</text>
        <dbReference type="Rhea" id="RHEA:24420"/>
        <dbReference type="Rhea" id="RHEA-COMP:10639"/>
        <dbReference type="Rhea" id="RHEA-COMP:10640"/>
        <dbReference type="ChEBI" id="CHEBI:15377"/>
        <dbReference type="ChEBI" id="CHEBI:15740"/>
        <dbReference type="ChEBI" id="CHEBI:49298"/>
        <dbReference type="ChEBI" id="CHEBI:64731"/>
        <dbReference type="EC" id="3.5.1.88"/>
    </reaction>
</comment>
<dbReference type="PIRSF" id="PIRSF004749">
    <property type="entry name" value="Pep_def"/>
    <property type="match status" value="1"/>
</dbReference>
<feature type="binding site" evidence="6">
    <location>
        <position position="141"/>
    </location>
    <ligand>
        <name>Fe cation</name>
        <dbReference type="ChEBI" id="CHEBI:24875"/>
    </ligand>
</feature>
<dbReference type="Proteomes" id="UP000315736">
    <property type="component" value="Unassembled WGS sequence"/>
</dbReference>
<dbReference type="Pfam" id="PF01327">
    <property type="entry name" value="Pep_deformylase"/>
    <property type="match status" value="1"/>
</dbReference>
<dbReference type="GO" id="GO:0042586">
    <property type="term" value="F:peptide deformylase activity"/>
    <property type="evidence" value="ECO:0007669"/>
    <property type="project" value="UniProtKB-UniRule"/>
</dbReference>
<feature type="binding site" evidence="6">
    <location>
        <position position="145"/>
    </location>
    <ligand>
        <name>Fe cation</name>
        <dbReference type="ChEBI" id="CHEBI:24875"/>
    </ligand>
</feature>
<protein>
    <recommendedName>
        <fullName evidence="6">Peptide deformylase</fullName>
        <shortName evidence="6">PDF</shortName>
        <ecNumber evidence="6">3.5.1.88</ecNumber>
    </recommendedName>
    <alternativeName>
        <fullName evidence="6">Polypeptide deformylase</fullName>
    </alternativeName>
</protein>
<keyword evidence="4 6" id="KW-0648">Protein biosynthesis</keyword>
<evidence type="ECO:0000256" key="5">
    <source>
        <dbReference type="ARBA" id="ARBA00023004"/>
    </source>
</evidence>
<feature type="region of interest" description="Disordered" evidence="7">
    <location>
        <begin position="172"/>
        <end position="198"/>
    </location>
</feature>
<name>A0A554W4B1_9BURK</name>
<dbReference type="NCBIfam" id="NF001159">
    <property type="entry name" value="PRK00150.1-3"/>
    <property type="match status" value="1"/>
</dbReference>
<proteinExistence type="inferred from homology"/>
<evidence type="ECO:0000256" key="4">
    <source>
        <dbReference type="ARBA" id="ARBA00022917"/>
    </source>
</evidence>
<dbReference type="CDD" id="cd00487">
    <property type="entry name" value="Pep_deformylase"/>
    <property type="match status" value="1"/>
</dbReference>
<evidence type="ECO:0000256" key="6">
    <source>
        <dbReference type="HAMAP-Rule" id="MF_00163"/>
    </source>
</evidence>
<dbReference type="SUPFAM" id="SSF56420">
    <property type="entry name" value="Peptide deformylase"/>
    <property type="match status" value="1"/>
</dbReference>
<evidence type="ECO:0000256" key="3">
    <source>
        <dbReference type="ARBA" id="ARBA00022801"/>
    </source>
</evidence>
<dbReference type="InterPro" id="IPR036821">
    <property type="entry name" value="Peptide_deformylase_sf"/>
</dbReference>
<feature type="binding site" evidence="6">
    <location>
        <position position="99"/>
    </location>
    <ligand>
        <name>Fe cation</name>
        <dbReference type="ChEBI" id="CHEBI:24875"/>
    </ligand>
</feature>
<evidence type="ECO:0000256" key="7">
    <source>
        <dbReference type="SAM" id="MobiDB-lite"/>
    </source>
</evidence>
<evidence type="ECO:0000256" key="2">
    <source>
        <dbReference type="ARBA" id="ARBA00022723"/>
    </source>
</evidence>
<dbReference type="NCBIfam" id="TIGR00079">
    <property type="entry name" value="pept_deformyl"/>
    <property type="match status" value="1"/>
</dbReference>
<organism evidence="8 9">
    <name type="scientific">Tepidimonas alkaliphilus</name>
    <dbReference type="NCBI Taxonomy" id="2588942"/>
    <lineage>
        <taxon>Bacteria</taxon>
        <taxon>Pseudomonadati</taxon>
        <taxon>Pseudomonadota</taxon>
        <taxon>Betaproteobacteria</taxon>
        <taxon>Burkholderiales</taxon>
        <taxon>Tepidimonas</taxon>
    </lineage>
</organism>